<keyword evidence="5" id="KW-0716">Sensory transduction</keyword>
<evidence type="ECO:0000256" key="6">
    <source>
        <dbReference type="ARBA" id="ARBA00022679"/>
    </source>
</evidence>
<organism evidence="16 17">
    <name type="scientific">Aurantiacibacter luteus</name>
    <dbReference type="NCBI Taxonomy" id="1581420"/>
    <lineage>
        <taxon>Bacteria</taxon>
        <taxon>Pseudomonadati</taxon>
        <taxon>Pseudomonadota</taxon>
        <taxon>Alphaproteobacteria</taxon>
        <taxon>Sphingomonadales</taxon>
        <taxon>Erythrobacteraceae</taxon>
        <taxon>Aurantiacibacter</taxon>
    </lineage>
</organism>
<dbReference type="InterPro" id="IPR009219">
    <property type="entry name" value="Bactrphtchr_CheY"/>
</dbReference>
<dbReference type="Proteomes" id="UP000053464">
    <property type="component" value="Unassembled WGS sequence"/>
</dbReference>
<dbReference type="Gene3D" id="3.30.565.10">
    <property type="entry name" value="Histidine kinase-like ATPase, C-terminal domain"/>
    <property type="match status" value="1"/>
</dbReference>
<dbReference type="InterPro" id="IPR003018">
    <property type="entry name" value="GAF"/>
</dbReference>
<dbReference type="InterPro" id="IPR029016">
    <property type="entry name" value="GAF-like_dom_sf"/>
</dbReference>
<dbReference type="SUPFAM" id="SSF55785">
    <property type="entry name" value="PYP-like sensor domain (PAS domain)"/>
    <property type="match status" value="1"/>
</dbReference>
<dbReference type="GO" id="GO:0000160">
    <property type="term" value="P:phosphorelay signal transduction system"/>
    <property type="evidence" value="ECO:0007669"/>
    <property type="project" value="InterPro"/>
</dbReference>
<keyword evidence="8" id="KW-0418">Kinase</keyword>
<evidence type="ECO:0000256" key="11">
    <source>
        <dbReference type="ARBA" id="ARBA00023170"/>
    </source>
</evidence>
<keyword evidence="3" id="KW-0600">Photoreceptor protein</keyword>
<dbReference type="InterPro" id="IPR016132">
    <property type="entry name" value="Phyto_chromo_attachment"/>
</dbReference>
<dbReference type="InterPro" id="IPR013515">
    <property type="entry name" value="Phytochrome_cen-reg"/>
</dbReference>
<evidence type="ECO:0000256" key="9">
    <source>
        <dbReference type="ARBA" id="ARBA00022840"/>
    </source>
</evidence>
<dbReference type="PROSITE" id="PS50046">
    <property type="entry name" value="PHYTOCHROME_2"/>
    <property type="match status" value="1"/>
</dbReference>
<dbReference type="InterPro" id="IPR036890">
    <property type="entry name" value="HATPase_C_sf"/>
</dbReference>
<evidence type="ECO:0000313" key="17">
    <source>
        <dbReference type="Proteomes" id="UP000053464"/>
    </source>
</evidence>
<dbReference type="EC" id="2.7.13.3" evidence="2"/>
<dbReference type="SMART" id="SM00065">
    <property type="entry name" value="GAF"/>
    <property type="match status" value="1"/>
</dbReference>
<dbReference type="Gene3D" id="3.40.50.2300">
    <property type="match status" value="1"/>
</dbReference>
<dbReference type="InterPro" id="IPR013654">
    <property type="entry name" value="PAS_2"/>
</dbReference>
<keyword evidence="7" id="KW-0547">Nucleotide-binding</keyword>
<gene>
    <name evidence="16" type="ORF">AAW00_10595</name>
</gene>
<name>A0A0G9MVB6_9SPHN</name>
<dbReference type="Gene3D" id="3.30.450.40">
    <property type="match status" value="1"/>
</dbReference>
<evidence type="ECO:0000256" key="13">
    <source>
        <dbReference type="SAM" id="MobiDB-lite"/>
    </source>
</evidence>
<dbReference type="Pfam" id="PF00360">
    <property type="entry name" value="PHY"/>
    <property type="match status" value="1"/>
</dbReference>
<dbReference type="PATRIC" id="fig|1581420.6.peg.2169"/>
<evidence type="ECO:0000256" key="5">
    <source>
        <dbReference type="ARBA" id="ARBA00022606"/>
    </source>
</evidence>
<dbReference type="GO" id="GO:0004673">
    <property type="term" value="F:protein histidine kinase activity"/>
    <property type="evidence" value="ECO:0007669"/>
    <property type="project" value="UniProtKB-EC"/>
</dbReference>
<dbReference type="GO" id="GO:0009881">
    <property type="term" value="F:photoreceptor activity"/>
    <property type="evidence" value="ECO:0007669"/>
    <property type="project" value="UniProtKB-KW"/>
</dbReference>
<dbReference type="InterPro" id="IPR043150">
    <property type="entry name" value="Phytochrome_PHY_sf"/>
</dbReference>
<keyword evidence="11" id="KW-0675">Receptor</keyword>
<dbReference type="GO" id="GO:0005524">
    <property type="term" value="F:ATP binding"/>
    <property type="evidence" value="ECO:0007669"/>
    <property type="project" value="UniProtKB-KW"/>
</dbReference>
<dbReference type="Gene3D" id="3.30.450.270">
    <property type="match status" value="1"/>
</dbReference>
<evidence type="ECO:0000256" key="2">
    <source>
        <dbReference type="ARBA" id="ARBA00012438"/>
    </source>
</evidence>
<protein>
    <recommendedName>
        <fullName evidence="2">histidine kinase</fullName>
        <ecNumber evidence="2">2.7.13.3</ecNumber>
    </recommendedName>
</protein>
<evidence type="ECO:0000256" key="7">
    <source>
        <dbReference type="ARBA" id="ARBA00022741"/>
    </source>
</evidence>
<dbReference type="InterPro" id="IPR011006">
    <property type="entry name" value="CheY-like_superfamily"/>
</dbReference>
<proteinExistence type="predicted"/>
<keyword evidence="17" id="KW-1185">Reference proteome</keyword>
<dbReference type="PANTHER" id="PTHR41523">
    <property type="entry name" value="TWO-COMPONENT SYSTEM SENSOR PROTEIN"/>
    <property type="match status" value="1"/>
</dbReference>
<dbReference type="Pfam" id="PF08446">
    <property type="entry name" value="PAS_2"/>
    <property type="match status" value="1"/>
</dbReference>
<dbReference type="GO" id="GO:0006355">
    <property type="term" value="P:regulation of DNA-templated transcription"/>
    <property type="evidence" value="ECO:0007669"/>
    <property type="project" value="InterPro"/>
</dbReference>
<keyword evidence="4 12" id="KW-0597">Phosphoprotein</keyword>
<reference evidence="16 17" key="1">
    <citation type="submission" date="2015-04" db="EMBL/GenBank/DDBJ databases">
        <title>The draft genome sequence of Erythrobacter luteus KA37.</title>
        <authorList>
            <person name="Zhuang L."/>
            <person name="Liu Y."/>
            <person name="Shao Z."/>
        </authorList>
    </citation>
    <scope>NUCLEOTIDE SEQUENCE [LARGE SCALE GENOMIC DNA]</scope>
    <source>
        <strain evidence="16 17">KA37</strain>
    </source>
</reference>
<feature type="domain" description="Response regulatory" evidence="15">
    <location>
        <begin position="740"/>
        <end position="851"/>
    </location>
</feature>
<comment type="catalytic activity">
    <reaction evidence="1">
        <text>ATP + protein L-histidine = ADP + protein N-phospho-L-histidine.</text>
        <dbReference type="EC" id="2.7.13.3"/>
    </reaction>
</comment>
<evidence type="ECO:0000256" key="4">
    <source>
        <dbReference type="ARBA" id="ARBA00022553"/>
    </source>
</evidence>
<dbReference type="Gene3D" id="3.30.450.20">
    <property type="entry name" value="PAS domain"/>
    <property type="match status" value="1"/>
</dbReference>
<dbReference type="InterPro" id="IPR035965">
    <property type="entry name" value="PAS-like_dom_sf"/>
</dbReference>
<evidence type="ECO:0000313" key="16">
    <source>
        <dbReference type="EMBL" id="KLE34625.1"/>
    </source>
</evidence>
<keyword evidence="9" id="KW-0067">ATP-binding</keyword>
<dbReference type="Pfam" id="PF07536">
    <property type="entry name" value="HWE_HK"/>
    <property type="match status" value="1"/>
</dbReference>
<dbReference type="SMART" id="SM00911">
    <property type="entry name" value="HWE_HK"/>
    <property type="match status" value="1"/>
</dbReference>
<dbReference type="OrthoDB" id="136506at2"/>
<dbReference type="PIRSF" id="PIRSF036397">
    <property type="entry name" value="Bactrphtchrm_rec"/>
    <property type="match status" value="1"/>
</dbReference>
<dbReference type="InterPro" id="IPR011102">
    <property type="entry name" value="Sig_transdc_His_kinase_HWE"/>
</dbReference>
<dbReference type="SMART" id="SM00448">
    <property type="entry name" value="REC"/>
    <property type="match status" value="1"/>
</dbReference>
<dbReference type="STRING" id="1581420.AAW00_10595"/>
<accession>A0A0G9MVB6</accession>
<dbReference type="PRINTS" id="PR01033">
    <property type="entry name" value="PHYTOCHROME"/>
</dbReference>
<evidence type="ECO:0000256" key="8">
    <source>
        <dbReference type="ARBA" id="ARBA00022777"/>
    </source>
</evidence>
<sequence length="852" mass="93498">MTDTMHQVDLSSCDREPIHQLGHIQGFGALIAVTADWIVAFRSVNVGEIVQPRGEIAIGDRLAEHFSQDAMQAIRSRAADAHDMGIVERVFGIDLLKDGRLFDIAVHVSGSYVIIEIEPGSSEGTAELSSSLRPLMDKLQKSSSIEQLCVEAAAQLKRFLGFDRVMVYRFHPDQSGEVVAEAREPHLEPFEGLRYPKTDIPAQARALYLRNLFRIIADIAEEPVPIEPALSIGGEPLDLSMSTLRAVSPIHIEYLRNMGVGASLSISIVIDGKLWGLFACHHYSPMPLSYPKRTMAELFSQLFSMQLQLAIETAGSLVKDKARALHEQLMNQLIGGELLTDNLKSIDQAIARLIPHDGMSAYIDGEYTTRGIAPNEEEFRALVPSLNTSSTSRILSSDSLAGLIPAASAFADRVVGALIIPVSRRPRDYVTLWRKELNQVVKWAGNPEKVVEVGPNGDRLTPRKSFAAWQQSVDGKSAPWTPEELSLAENLRVTLLEVILRITDEQMQERAKAQERQELLIAELNHRVRNILTLIRSVIGQSRSEATDVETFAQIIGGRIQALAMAHDQITRHQWAPASLKELIRAEAEAYLSGKANRVIVTGPDAQIAPTAYTVLALVVHEMMTNSAKYGSLCDSSGQLRIELAFNRHTDLEIKWRERGGPPVKAPERRGFGSTIIERSIPFELKGDAQIRYQLSGVEADFVIPSKYAAPSDNGEASDSSNVAQPVTPMPLSPSDSRDGVLVVEDSMIIAMDAEELLRGLGFKTVNVASNAEMALNELARHEPMFAILDYNLGDETSEPVAERLTALGIPFWFVTGYGEAVAQLSDSDARGVIQKPYSADDLAMIVAELGG</sequence>
<evidence type="ECO:0000259" key="14">
    <source>
        <dbReference type="PROSITE" id="PS50046"/>
    </source>
</evidence>
<feature type="modified residue" description="4-aspartylphosphate" evidence="12">
    <location>
        <position position="790"/>
    </location>
</feature>
<dbReference type="AlphaFoldDB" id="A0A0G9MVB6"/>
<feature type="domain" description="Phytochrome chromophore attachment site" evidence="14">
    <location>
        <begin position="144"/>
        <end position="301"/>
    </location>
</feature>
<feature type="compositionally biased region" description="Polar residues" evidence="13">
    <location>
        <begin position="715"/>
        <end position="725"/>
    </location>
</feature>
<evidence type="ECO:0000256" key="3">
    <source>
        <dbReference type="ARBA" id="ARBA00022543"/>
    </source>
</evidence>
<keyword evidence="10" id="KW-0157">Chromophore</keyword>
<dbReference type="InterPro" id="IPR001789">
    <property type="entry name" value="Sig_transdc_resp-reg_receiver"/>
</dbReference>
<dbReference type="PANTHER" id="PTHR41523:SF7">
    <property type="entry name" value="HISTIDINE KINASE"/>
    <property type="match status" value="1"/>
</dbReference>
<dbReference type="RefSeq" id="WP_047004272.1">
    <property type="nucleotide sequence ID" value="NZ_LBHB01000002.1"/>
</dbReference>
<feature type="region of interest" description="Disordered" evidence="13">
    <location>
        <begin position="711"/>
        <end position="736"/>
    </location>
</feature>
<evidence type="ECO:0000256" key="12">
    <source>
        <dbReference type="PROSITE-ProRule" id="PRU00169"/>
    </source>
</evidence>
<dbReference type="InterPro" id="IPR001294">
    <property type="entry name" value="Phytochrome"/>
</dbReference>
<comment type="caution">
    <text evidence="16">The sequence shown here is derived from an EMBL/GenBank/DDBJ whole genome shotgun (WGS) entry which is preliminary data.</text>
</comment>
<dbReference type="SUPFAM" id="SSF52172">
    <property type="entry name" value="CheY-like"/>
    <property type="match status" value="1"/>
</dbReference>
<keyword evidence="6" id="KW-0808">Transferase</keyword>
<evidence type="ECO:0000256" key="10">
    <source>
        <dbReference type="ARBA" id="ARBA00022991"/>
    </source>
</evidence>
<dbReference type="PROSITE" id="PS50110">
    <property type="entry name" value="RESPONSE_REGULATORY"/>
    <property type="match status" value="1"/>
</dbReference>
<evidence type="ECO:0000259" key="15">
    <source>
        <dbReference type="PROSITE" id="PS50110"/>
    </source>
</evidence>
<evidence type="ECO:0000256" key="1">
    <source>
        <dbReference type="ARBA" id="ARBA00000085"/>
    </source>
</evidence>
<dbReference type="Pfam" id="PF00072">
    <property type="entry name" value="Response_reg"/>
    <property type="match status" value="1"/>
</dbReference>
<dbReference type="EMBL" id="LBHB01000002">
    <property type="protein sequence ID" value="KLE34625.1"/>
    <property type="molecule type" value="Genomic_DNA"/>
</dbReference>
<dbReference type="SUPFAM" id="SSF55781">
    <property type="entry name" value="GAF domain-like"/>
    <property type="match status" value="2"/>
</dbReference>
<dbReference type="Pfam" id="PF01590">
    <property type="entry name" value="GAF"/>
    <property type="match status" value="1"/>
</dbReference>
<dbReference type="GO" id="GO:0009584">
    <property type="term" value="P:detection of visible light"/>
    <property type="evidence" value="ECO:0007669"/>
    <property type="project" value="InterPro"/>
</dbReference>